<dbReference type="Pfam" id="PF05099">
    <property type="entry name" value="TerB"/>
    <property type="match status" value="1"/>
</dbReference>
<gene>
    <name evidence="3" type="ORF">EV682_10667</name>
    <name evidence="2" type="ORF">NCTC11159_03133</name>
</gene>
<dbReference type="InterPro" id="IPR007791">
    <property type="entry name" value="DjlA_N"/>
</dbReference>
<dbReference type="EMBL" id="SMBT01000006">
    <property type="protein sequence ID" value="TCU86183.1"/>
    <property type="molecule type" value="Genomic_DNA"/>
</dbReference>
<protein>
    <submittedName>
        <fullName evidence="2 3">Tellurite resistance protein</fullName>
    </submittedName>
</protein>
<evidence type="ECO:0000313" key="3">
    <source>
        <dbReference type="EMBL" id="TCU86183.1"/>
    </source>
</evidence>
<dbReference type="Gene3D" id="1.10.3680.10">
    <property type="entry name" value="TerB-like"/>
    <property type="match status" value="1"/>
</dbReference>
<feature type="domain" description="Co-chaperone DjlA N-terminal" evidence="1">
    <location>
        <begin position="33"/>
        <end position="149"/>
    </location>
</feature>
<dbReference type="Proteomes" id="UP000255108">
    <property type="component" value="Unassembled WGS sequence"/>
</dbReference>
<dbReference type="EMBL" id="UGHR01000003">
    <property type="protein sequence ID" value="STR44594.1"/>
    <property type="molecule type" value="Genomic_DNA"/>
</dbReference>
<proteinExistence type="predicted"/>
<dbReference type="SUPFAM" id="SSF158682">
    <property type="entry name" value="TerB-like"/>
    <property type="match status" value="1"/>
</dbReference>
<evidence type="ECO:0000259" key="1">
    <source>
        <dbReference type="Pfam" id="PF05099"/>
    </source>
</evidence>
<dbReference type="AlphaFoldDB" id="A0A377SRB1"/>
<evidence type="ECO:0000313" key="2">
    <source>
        <dbReference type="EMBL" id="STR44594.1"/>
    </source>
</evidence>
<keyword evidence="5" id="KW-1185">Reference proteome</keyword>
<dbReference type="OrthoDB" id="6543050at2"/>
<dbReference type="Proteomes" id="UP000295794">
    <property type="component" value="Unassembled WGS sequence"/>
</dbReference>
<dbReference type="CDD" id="cd07176">
    <property type="entry name" value="terB"/>
    <property type="match status" value="1"/>
</dbReference>
<name>A0A377SRB1_9NEIS</name>
<accession>A0A377SRB1</accession>
<dbReference type="InterPro" id="IPR029024">
    <property type="entry name" value="TerB-like"/>
</dbReference>
<dbReference type="RefSeq" id="WP_115228381.1">
    <property type="nucleotide sequence ID" value="NZ_CAWOLO010000006.1"/>
</dbReference>
<evidence type="ECO:0000313" key="4">
    <source>
        <dbReference type="Proteomes" id="UP000255108"/>
    </source>
</evidence>
<organism evidence="2 4">
    <name type="scientific">Iodobacter fluviatilis</name>
    <dbReference type="NCBI Taxonomy" id="537"/>
    <lineage>
        <taxon>Bacteria</taxon>
        <taxon>Pseudomonadati</taxon>
        <taxon>Pseudomonadota</taxon>
        <taxon>Betaproteobacteria</taxon>
        <taxon>Neisseriales</taxon>
        <taxon>Chitinibacteraceae</taxon>
        <taxon>Iodobacter</taxon>
    </lineage>
</organism>
<reference evidence="2 4" key="1">
    <citation type="submission" date="2018-06" db="EMBL/GenBank/DDBJ databases">
        <authorList>
            <consortium name="Pathogen Informatics"/>
            <person name="Doyle S."/>
        </authorList>
    </citation>
    <scope>NUCLEOTIDE SEQUENCE [LARGE SCALE GENOMIC DNA]</scope>
    <source>
        <strain evidence="2 4">NCTC11159</strain>
    </source>
</reference>
<evidence type="ECO:0000313" key="5">
    <source>
        <dbReference type="Proteomes" id="UP000295794"/>
    </source>
</evidence>
<sequence>MALLDSIKKMGQDASTMLANEVTKFKNKDFLNAVIAGCTLVASSDGKISADEKQKMLGYINNSDELKVFDQADVIDSFNKVALKFDFDYEIGKAEALKTIAKIKSNTDAGKLMVRVCCAIGIADGDFDASEKKMVIAICHELALNEAEFGLN</sequence>
<reference evidence="3 5" key="2">
    <citation type="submission" date="2019-03" db="EMBL/GenBank/DDBJ databases">
        <title>Genomic Encyclopedia of Type Strains, Phase IV (KMG-IV): sequencing the most valuable type-strain genomes for metagenomic binning, comparative biology and taxonomic classification.</title>
        <authorList>
            <person name="Goeker M."/>
        </authorList>
    </citation>
    <scope>NUCLEOTIDE SEQUENCE [LARGE SCALE GENOMIC DNA]</scope>
    <source>
        <strain evidence="3 5">DSM 3764</strain>
    </source>
</reference>